<keyword evidence="1" id="KW-0479">Metal-binding</keyword>
<evidence type="ECO:0000256" key="2">
    <source>
        <dbReference type="ARBA" id="ARBA00022771"/>
    </source>
</evidence>
<dbReference type="PROSITE" id="PS00518">
    <property type="entry name" value="ZF_RING_1"/>
    <property type="match status" value="1"/>
</dbReference>
<sequence length="449" mass="50395">MSSFSSDDSSKSSMSGESCNSSDSESSETPQRIDLGKTKLLNLQYRNYVLKDATNAELMEEPPSPKNIDEQKIFDHITQITEPARKRILMLSNMLAAESIPYGFVDSFQLSMRRSFLCSLCKTILLHPYTFTKCGHSLCFPCLKLHEVRSGRLTLSFDVFFHASSVLKSVCIHDKCTHLGSQTVFPNLALESSITVFLANNPADVQGVDPEESRDQQISESTYIKSDHDASYSLDIYSHIAIGPQKNGLNIDPGLIVFSDLLVFLDNAIHRKEEAHTCIVCKRHKDEFTFLNNSSSVRLIRYLPEWGPKEVKAIVGDLTSLYGNHVECEIYKQIKGDTYIEDGWRDLIGTLQAQYSASFYPYVGADSFVSEGMLCCYRCLKIIVEAMCTFYRSTATIGLMGNSIKPRKRCLCGTGCRLQYVSETHMRDYEHAGIGCRGDQSMTIFGSNE</sequence>
<comment type="caution">
    <text evidence="6">The sequence shown here is derived from an EMBL/GenBank/DDBJ whole genome shotgun (WGS) entry which is preliminary data.</text>
</comment>
<dbReference type="VEuPathDB" id="GiardiaDB:QR46_2605"/>
<dbReference type="EMBL" id="JXTI01000070">
    <property type="protein sequence ID" value="KWX13428.1"/>
    <property type="molecule type" value="Genomic_DNA"/>
</dbReference>
<dbReference type="AlphaFoldDB" id="A0A132NTP6"/>
<keyword evidence="3" id="KW-0862">Zinc</keyword>
<dbReference type="GO" id="GO:0008270">
    <property type="term" value="F:zinc ion binding"/>
    <property type="evidence" value="ECO:0007669"/>
    <property type="project" value="UniProtKB-KW"/>
</dbReference>
<dbReference type="Gene3D" id="3.30.40.10">
    <property type="entry name" value="Zinc/RING finger domain, C3HC4 (zinc finger)"/>
    <property type="match status" value="1"/>
</dbReference>
<reference evidence="6 7" key="1">
    <citation type="journal article" date="2015" name="Mol. Biochem. Parasitol.">
        <title>Identification of polymorphic genes for use in assemblage B genotyping assays through comparative genomics of multiple assemblage B Giardia duodenalis isolates.</title>
        <authorList>
            <person name="Wielinga C."/>
            <person name="Thompson R.C."/>
            <person name="Monis P."/>
            <person name="Ryan U."/>
        </authorList>
    </citation>
    <scope>NUCLEOTIDE SEQUENCE [LARGE SCALE GENOMIC DNA]</scope>
    <source>
        <strain evidence="6 7">BAH15c1</strain>
    </source>
</reference>
<dbReference type="SUPFAM" id="SSF57850">
    <property type="entry name" value="RING/U-box"/>
    <property type="match status" value="1"/>
</dbReference>
<evidence type="ECO:0000313" key="6">
    <source>
        <dbReference type="EMBL" id="KWX13428.1"/>
    </source>
</evidence>
<proteinExistence type="predicted"/>
<dbReference type="InterPro" id="IPR018957">
    <property type="entry name" value="Znf_C3HC4_RING-type"/>
</dbReference>
<feature type="compositionally biased region" description="Low complexity" evidence="4">
    <location>
        <begin position="1"/>
        <end position="28"/>
    </location>
</feature>
<evidence type="ECO:0000256" key="1">
    <source>
        <dbReference type="ARBA" id="ARBA00022723"/>
    </source>
</evidence>
<name>A0A132NTP6_GIAIN</name>
<keyword evidence="2" id="KW-0863">Zinc-finger</keyword>
<dbReference type="InterPro" id="IPR017907">
    <property type="entry name" value="Znf_RING_CS"/>
</dbReference>
<feature type="domain" description="Zinc finger C3HC4 RING-type" evidence="5">
    <location>
        <begin position="118"/>
        <end position="146"/>
    </location>
</feature>
<dbReference type="Proteomes" id="UP000070089">
    <property type="component" value="Unassembled WGS sequence"/>
</dbReference>
<gene>
    <name evidence="6" type="ORF">QR46_2605</name>
</gene>
<evidence type="ECO:0000259" key="5">
    <source>
        <dbReference type="Pfam" id="PF00097"/>
    </source>
</evidence>
<dbReference type="Pfam" id="PF00097">
    <property type="entry name" value="zf-C3HC4"/>
    <property type="match status" value="1"/>
</dbReference>
<organism evidence="6 7">
    <name type="scientific">Giardia duodenalis assemblage B</name>
    <dbReference type="NCBI Taxonomy" id="1394984"/>
    <lineage>
        <taxon>Eukaryota</taxon>
        <taxon>Metamonada</taxon>
        <taxon>Diplomonadida</taxon>
        <taxon>Hexamitidae</taxon>
        <taxon>Giardiinae</taxon>
        <taxon>Giardia</taxon>
    </lineage>
</organism>
<evidence type="ECO:0000313" key="7">
    <source>
        <dbReference type="Proteomes" id="UP000070089"/>
    </source>
</evidence>
<feature type="region of interest" description="Disordered" evidence="4">
    <location>
        <begin position="1"/>
        <end position="35"/>
    </location>
</feature>
<accession>A0A132NTP6</accession>
<evidence type="ECO:0000256" key="3">
    <source>
        <dbReference type="ARBA" id="ARBA00022833"/>
    </source>
</evidence>
<protein>
    <recommendedName>
        <fullName evidence="5">Zinc finger C3HC4 RING-type domain-containing protein</fullName>
    </recommendedName>
</protein>
<dbReference type="InterPro" id="IPR013083">
    <property type="entry name" value="Znf_RING/FYVE/PHD"/>
</dbReference>
<evidence type="ECO:0000256" key="4">
    <source>
        <dbReference type="SAM" id="MobiDB-lite"/>
    </source>
</evidence>
<dbReference type="OrthoDB" id="10250707at2759"/>